<dbReference type="AlphaFoldDB" id="A0A1Q9D516"/>
<reference evidence="1 2" key="1">
    <citation type="submission" date="2016-02" db="EMBL/GenBank/DDBJ databases">
        <title>Genome analysis of coral dinoflagellate symbionts highlights evolutionary adaptations to a symbiotic lifestyle.</title>
        <authorList>
            <person name="Aranda M."/>
            <person name="Li Y."/>
            <person name="Liew Y.J."/>
            <person name="Baumgarten S."/>
            <person name="Simakov O."/>
            <person name="Wilson M."/>
            <person name="Piel J."/>
            <person name="Ashoor H."/>
            <person name="Bougouffa S."/>
            <person name="Bajic V.B."/>
            <person name="Ryu T."/>
            <person name="Ravasi T."/>
            <person name="Bayer T."/>
            <person name="Micklem G."/>
            <person name="Kim H."/>
            <person name="Bhak J."/>
            <person name="Lajeunesse T.C."/>
            <person name="Voolstra C.R."/>
        </authorList>
    </citation>
    <scope>NUCLEOTIDE SEQUENCE [LARGE SCALE GENOMIC DNA]</scope>
    <source>
        <strain evidence="1 2">CCMP2467</strain>
    </source>
</reference>
<protein>
    <submittedName>
        <fullName evidence="1">Uncharacterized protein</fullName>
    </submittedName>
</protein>
<organism evidence="1 2">
    <name type="scientific">Symbiodinium microadriaticum</name>
    <name type="common">Dinoflagellate</name>
    <name type="synonym">Zooxanthella microadriatica</name>
    <dbReference type="NCBI Taxonomy" id="2951"/>
    <lineage>
        <taxon>Eukaryota</taxon>
        <taxon>Sar</taxon>
        <taxon>Alveolata</taxon>
        <taxon>Dinophyceae</taxon>
        <taxon>Suessiales</taxon>
        <taxon>Symbiodiniaceae</taxon>
        <taxon>Symbiodinium</taxon>
    </lineage>
</organism>
<keyword evidence="2" id="KW-1185">Reference proteome</keyword>
<comment type="caution">
    <text evidence="1">The sequence shown here is derived from an EMBL/GenBank/DDBJ whole genome shotgun (WGS) entry which is preliminary data.</text>
</comment>
<dbReference type="Proteomes" id="UP000186817">
    <property type="component" value="Unassembled WGS sequence"/>
</dbReference>
<proteinExistence type="predicted"/>
<gene>
    <name evidence="1" type="ORF">AK812_SmicGene28165</name>
</gene>
<dbReference type="EMBL" id="LSRX01000719">
    <property type="protein sequence ID" value="OLP90288.1"/>
    <property type="molecule type" value="Genomic_DNA"/>
</dbReference>
<accession>A0A1Q9D516</accession>
<feature type="non-terminal residue" evidence="1">
    <location>
        <position position="94"/>
    </location>
</feature>
<sequence length="94" mass="10386">MVAGMWLFSGWDQATPCKPCAVVNTSADTIRVDASTLRKNAEAYTDAHSPLTAAVPEVWATRFPHDFDAQRNVAHQAVVDVHRTQELHPHPVKP</sequence>
<evidence type="ECO:0000313" key="1">
    <source>
        <dbReference type="EMBL" id="OLP90288.1"/>
    </source>
</evidence>
<name>A0A1Q9D516_SYMMI</name>
<evidence type="ECO:0000313" key="2">
    <source>
        <dbReference type="Proteomes" id="UP000186817"/>
    </source>
</evidence>